<gene>
    <name evidence="2" type="ORF">HYPBUDRAFT_152837</name>
</gene>
<organism evidence="2 3">
    <name type="scientific">Hyphopichia burtonii NRRL Y-1933</name>
    <dbReference type="NCBI Taxonomy" id="984485"/>
    <lineage>
        <taxon>Eukaryota</taxon>
        <taxon>Fungi</taxon>
        <taxon>Dikarya</taxon>
        <taxon>Ascomycota</taxon>
        <taxon>Saccharomycotina</taxon>
        <taxon>Pichiomycetes</taxon>
        <taxon>Debaryomycetaceae</taxon>
        <taxon>Hyphopichia</taxon>
    </lineage>
</organism>
<accession>A0A1E4RLW2</accession>
<dbReference type="GeneID" id="30995772"/>
<dbReference type="Proteomes" id="UP000095085">
    <property type="component" value="Unassembled WGS sequence"/>
</dbReference>
<sequence>MDSLVCSLFVLIVPNKYVRAEKKPKYQKNKKQKKNKNEKHREVRPKKSNQIRANKVYQTP</sequence>
<reference evidence="3" key="1">
    <citation type="submission" date="2016-05" db="EMBL/GenBank/DDBJ databases">
        <title>Comparative genomics of biotechnologically important yeasts.</title>
        <authorList>
            <consortium name="DOE Joint Genome Institute"/>
            <person name="Riley R."/>
            <person name="Haridas S."/>
            <person name="Wolfe K.H."/>
            <person name="Lopes M.R."/>
            <person name="Hittinger C.T."/>
            <person name="Goker M."/>
            <person name="Salamov A."/>
            <person name="Wisecaver J."/>
            <person name="Long T.M."/>
            <person name="Aerts A.L."/>
            <person name="Barry K."/>
            <person name="Choi C."/>
            <person name="Clum A."/>
            <person name="Coughlan A.Y."/>
            <person name="Deshpande S."/>
            <person name="Douglass A.P."/>
            <person name="Hanson S.J."/>
            <person name="Klenk H.-P."/>
            <person name="Labutti K."/>
            <person name="Lapidus A."/>
            <person name="Lindquist E."/>
            <person name="Lipzen A."/>
            <person name="Meier-Kolthoff J.P."/>
            <person name="Ohm R.A."/>
            <person name="Otillar R.P."/>
            <person name="Pangilinan J."/>
            <person name="Peng Y."/>
            <person name="Rokas A."/>
            <person name="Rosa C.A."/>
            <person name="Scheuner C."/>
            <person name="Sibirny A.A."/>
            <person name="Slot J.C."/>
            <person name="Stielow J.B."/>
            <person name="Sun H."/>
            <person name="Kurtzman C.P."/>
            <person name="Blackwell M."/>
            <person name="Grigoriev I.V."/>
            <person name="Jeffries T.W."/>
        </authorList>
    </citation>
    <scope>NUCLEOTIDE SEQUENCE [LARGE SCALE GENOMIC DNA]</scope>
    <source>
        <strain evidence="3">NRRL Y-1933</strain>
    </source>
</reference>
<dbReference type="RefSeq" id="XP_020077327.1">
    <property type="nucleotide sequence ID" value="XM_020221223.1"/>
</dbReference>
<proteinExistence type="predicted"/>
<protein>
    <submittedName>
        <fullName evidence="2">Uncharacterized protein</fullName>
    </submittedName>
</protein>
<keyword evidence="3" id="KW-1185">Reference proteome</keyword>
<feature type="region of interest" description="Disordered" evidence="1">
    <location>
        <begin position="20"/>
        <end position="60"/>
    </location>
</feature>
<feature type="compositionally biased region" description="Basic residues" evidence="1">
    <location>
        <begin position="25"/>
        <end position="49"/>
    </location>
</feature>
<dbReference type="EMBL" id="KV454540">
    <property type="protein sequence ID" value="ODV68260.1"/>
    <property type="molecule type" value="Genomic_DNA"/>
</dbReference>
<dbReference type="AlphaFoldDB" id="A0A1E4RLW2"/>
<feature type="compositionally biased region" description="Polar residues" evidence="1">
    <location>
        <begin position="50"/>
        <end position="60"/>
    </location>
</feature>
<evidence type="ECO:0000313" key="2">
    <source>
        <dbReference type="EMBL" id="ODV68260.1"/>
    </source>
</evidence>
<name>A0A1E4RLW2_9ASCO</name>
<evidence type="ECO:0000313" key="3">
    <source>
        <dbReference type="Proteomes" id="UP000095085"/>
    </source>
</evidence>
<evidence type="ECO:0000256" key="1">
    <source>
        <dbReference type="SAM" id="MobiDB-lite"/>
    </source>
</evidence>